<feature type="transmembrane region" description="Helical" evidence="7">
    <location>
        <begin position="140"/>
        <end position="161"/>
    </location>
</feature>
<keyword evidence="6 7" id="KW-0472">Membrane</keyword>
<accession>A0AA45WUA1</accession>
<feature type="transmembrane region" description="Helical" evidence="7">
    <location>
        <begin position="80"/>
        <end position="103"/>
    </location>
</feature>
<evidence type="ECO:0000313" key="9">
    <source>
        <dbReference type="Proteomes" id="UP001158066"/>
    </source>
</evidence>
<dbReference type="GO" id="GO:0005886">
    <property type="term" value="C:plasma membrane"/>
    <property type="evidence" value="ECO:0007669"/>
    <property type="project" value="UniProtKB-SubCell"/>
</dbReference>
<evidence type="ECO:0000256" key="4">
    <source>
        <dbReference type="ARBA" id="ARBA00022692"/>
    </source>
</evidence>
<dbReference type="AlphaFoldDB" id="A0AA45WUA1"/>
<dbReference type="EMBL" id="FXUF01000002">
    <property type="protein sequence ID" value="SMP45747.1"/>
    <property type="molecule type" value="Genomic_DNA"/>
</dbReference>
<keyword evidence="3" id="KW-1003">Cell membrane</keyword>
<comment type="subcellular location">
    <subcellularLocation>
        <location evidence="1">Cell membrane</location>
        <topology evidence="1">Multi-pass membrane protein</topology>
    </subcellularLocation>
</comment>
<evidence type="ECO:0000313" key="8">
    <source>
        <dbReference type="EMBL" id="SMP45747.1"/>
    </source>
</evidence>
<comment type="similarity">
    <text evidence="2">Belongs to the UPF0718 family.</text>
</comment>
<evidence type="ECO:0000256" key="7">
    <source>
        <dbReference type="SAM" id="Phobius"/>
    </source>
</evidence>
<dbReference type="InterPro" id="IPR005524">
    <property type="entry name" value="DUF318"/>
</dbReference>
<keyword evidence="4 7" id="KW-0812">Transmembrane</keyword>
<evidence type="ECO:0000256" key="6">
    <source>
        <dbReference type="ARBA" id="ARBA00023136"/>
    </source>
</evidence>
<dbReference type="Proteomes" id="UP001158066">
    <property type="component" value="Unassembled WGS sequence"/>
</dbReference>
<evidence type="ECO:0000256" key="2">
    <source>
        <dbReference type="ARBA" id="ARBA00006386"/>
    </source>
</evidence>
<dbReference type="RefSeq" id="WP_283408258.1">
    <property type="nucleotide sequence ID" value="NZ_FXUF01000002.1"/>
</dbReference>
<proteinExistence type="inferred from homology"/>
<comment type="caution">
    <text evidence="8">The sequence shown here is derived from an EMBL/GenBank/DDBJ whole genome shotgun (WGS) entry which is preliminary data.</text>
</comment>
<organism evidence="8 9">
    <name type="scientific">Anoxynatronum buryatiense</name>
    <dbReference type="NCBI Taxonomy" id="489973"/>
    <lineage>
        <taxon>Bacteria</taxon>
        <taxon>Bacillati</taxon>
        <taxon>Bacillota</taxon>
        <taxon>Clostridia</taxon>
        <taxon>Eubacteriales</taxon>
        <taxon>Clostridiaceae</taxon>
        <taxon>Anoxynatronum</taxon>
    </lineage>
</organism>
<evidence type="ECO:0000256" key="1">
    <source>
        <dbReference type="ARBA" id="ARBA00004651"/>
    </source>
</evidence>
<gene>
    <name evidence="8" type="ORF">SAMN06296020_102359</name>
</gene>
<keyword evidence="9" id="KW-1185">Reference proteome</keyword>
<evidence type="ECO:0000256" key="5">
    <source>
        <dbReference type="ARBA" id="ARBA00022989"/>
    </source>
</evidence>
<reference evidence="8" key="1">
    <citation type="submission" date="2017-05" db="EMBL/GenBank/DDBJ databases">
        <authorList>
            <person name="Varghese N."/>
            <person name="Submissions S."/>
        </authorList>
    </citation>
    <scope>NUCLEOTIDE SEQUENCE</scope>
    <source>
        <strain evidence="8">Su22</strain>
    </source>
</reference>
<protein>
    <submittedName>
        <fullName evidence="8">Predicted permease</fullName>
    </submittedName>
</protein>
<dbReference type="Pfam" id="PF03773">
    <property type="entry name" value="ArsP_1"/>
    <property type="match status" value="1"/>
</dbReference>
<feature type="transmembrane region" description="Helical" evidence="7">
    <location>
        <begin position="41"/>
        <end position="60"/>
    </location>
</feature>
<keyword evidence="5 7" id="KW-1133">Transmembrane helix</keyword>
<evidence type="ECO:0000256" key="3">
    <source>
        <dbReference type="ARBA" id="ARBA00022475"/>
    </source>
</evidence>
<sequence>MALLKKYRFAVFSLAVLMTLFFFDTPQGITALQVTAFSVKEMLMIVPPIFILLGLLDVWVPRETMVRFMGTGSGVKGVLLAFFLGSAAAGPLYGAFPIAAVLMKKGTSYRNILIFLGAWSTTKIPLLLFEMTSMGVPFMLARLLVNIPGILFIAWLVDFLISDDERQRLYLNAEHLAR</sequence>
<name>A0AA45WUA1_9CLOT</name>